<evidence type="ECO:0000313" key="4">
    <source>
        <dbReference type="Proteomes" id="UP000266272"/>
    </source>
</evidence>
<protein>
    <submittedName>
        <fullName evidence="3">F-box domain-containing</fullName>
    </submittedName>
</protein>
<feature type="region of interest" description="Disordered" evidence="1">
    <location>
        <begin position="239"/>
        <end position="259"/>
    </location>
</feature>
<name>A0A395NRH2_TRIAR</name>
<accession>A0A395NRH2</accession>
<reference evidence="3 4" key="1">
    <citation type="journal article" date="2018" name="PLoS Pathog.">
        <title>Evolution of structural diversity of trichothecenes, a family of toxins produced by plant pathogenic and entomopathogenic fungi.</title>
        <authorList>
            <person name="Proctor R.H."/>
            <person name="McCormick S.P."/>
            <person name="Kim H.S."/>
            <person name="Cardoza R.E."/>
            <person name="Stanley A.M."/>
            <person name="Lindo L."/>
            <person name="Kelly A."/>
            <person name="Brown D.W."/>
            <person name="Lee T."/>
            <person name="Vaughan M.M."/>
            <person name="Alexander N.J."/>
            <person name="Busman M."/>
            <person name="Gutierrez S."/>
        </authorList>
    </citation>
    <scope>NUCLEOTIDE SEQUENCE [LARGE SCALE GENOMIC DNA]</scope>
    <source>
        <strain evidence="3 4">IBT 40837</strain>
    </source>
</reference>
<evidence type="ECO:0000259" key="2">
    <source>
        <dbReference type="PROSITE" id="PS50181"/>
    </source>
</evidence>
<dbReference type="PROSITE" id="PS50181">
    <property type="entry name" value="FBOX"/>
    <property type="match status" value="1"/>
</dbReference>
<dbReference type="OrthoDB" id="5296720at2759"/>
<gene>
    <name evidence="3" type="ORF">TARUN_3774</name>
</gene>
<feature type="domain" description="F-box" evidence="2">
    <location>
        <begin position="3"/>
        <end position="28"/>
    </location>
</feature>
<comment type="caution">
    <text evidence="3">The sequence shown here is derived from an EMBL/GenBank/DDBJ whole genome shotgun (WGS) entry which is preliminary data.</text>
</comment>
<dbReference type="InterPro" id="IPR001810">
    <property type="entry name" value="F-box_dom"/>
</dbReference>
<sequence>MARMTISQLPNELLAYILDFLDVPSVFEQHQYDDPANIPDPVAAEDKPADDAMCVSDHRDAFRGTIKSASLVCHLWRRCVLPLLFRNAVWRFQNITRPFEWQDPLSTVAELEFLRFFIRAGLTRDVKSLTVIIDYPVSAIGEDTTHHTSFGVLPSHSPALIRQAPGAGPVASGPAPDSFTKFQSNNWLWKTIFDNLDLLAINLISSPAILASLLGRPINLSGSWIYRQRFHILSLSRPAGKPQHGATTEVSSPTAPANDRSLNRASVTFACSLFSIRPWESMLLNEGSSVKVYTTYEYFHHAPPSLLPALLDSSDESMQPLLRNTLRSFSYIAIFPLATHINDVLIPRIPALERFYIQIVPRAPSFAEDIYRHPAMDMSDLWMERNTAYAQLVMAIFDPPPLGSWSSLQYFETGDAIDREAWEQAVRYVIFAAGATWKVAGEGKFVRRDDKVPMLAF</sequence>
<organism evidence="3 4">
    <name type="scientific">Trichoderma arundinaceum</name>
    <dbReference type="NCBI Taxonomy" id="490622"/>
    <lineage>
        <taxon>Eukaryota</taxon>
        <taxon>Fungi</taxon>
        <taxon>Dikarya</taxon>
        <taxon>Ascomycota</taxon>
        <taxon>Pezizomycotina</taxon>
        <taxon>Sordariomycetes</taxon>
        <taxon>Hypocreomycetidae</taxon>
        <taxon>Hypocreales</taxon>
        <taxon>Hypocreaceae</taxon>
        <taxon>Trichoderma</taxon>
    </lineage>
</organism>
<evidence type="ECO:0000313" key="3">
    <source>
        <dbReference type="EMBL" id="RFU78427.1"/>
    </source>
</evidence>
<dbReference type="STRING" id="490622.A0A395NRH2"/>
<dbReference type="EMBL" id="PXOA01000211">
    <property type="protein sequence ID" value="RFU78427.1"/>
    <property type="molecule type" value="Genomic_DNA"/>
</dbReference>
<evidence type="ECO:0000256" key="1">
    <source>
        <dbReference type="SAM" id="MobiDB-lite"/>
    </source>
</evidence>
<dbReference type="AlphaFoldDB" id="A0A395NRH2"/>
<proteinExistence type="predicted"/>
<keyword evidence="4" id="KW-1185">Reference proteome</keyword>
<feature type="compositionally biased region" description="Polar residues" evidence="1">
    <location>
        <begin position="245"/>
        <end position="255"/>
    </location>
</feature>
<dbReference type="Proteomes" id="UP000266272">
    <property type="component" value="Unassembled WGS sequence"/>
</dbReference>